<proteinExistence type="predicted"/>
<feature type="transmembrane region" description="Helical" evidence="1">
    <location>
        <begin position="6"/>
        <end position="26"/>
    </location>
</feature>
<keyword evidence="1" id="KW-0812">Transmembrane</keyword>
<dbReference type="Proteomes" id="UP000028549">
    <property type="component" value="Unassembled WGS sequence"/>
</dbReference>
<evidence type="ECO:0000313" key="2">
    <source>
        <dbReference type="EMBL" id="KEZ52020.1"/>
    </source>
</evidence>
<keyword evidence="1" id="KW-1133">Transmembrane helix</keyword>
<evidence type="ECO:0000256" key="1">
    <source>
        <dbReference type="SAM" id="Phobius"/>
    </source>
</evidence>
<name>A0A084GXF8_METID</name>
<protein>
    <submittedName>
        <fullName evidence="2">Uncharacterized protein</fullName>
    </submittedName>
</protein>
<comment type="caution">
    <text evidence="2">The sequence shown here is derived from an EMBL/GenBank/DDBJ whole genome shotgun (WGS) entry which is preliminary data.</text>
</comment>
<feature type="transmembrane region" description="Helical" evidence="1">
    <location>
        <begin position="38"/>
        <end position="56"/>
    </location>
</feature>
<accession>A0A084GXF8</accession>
<sequence length="105" mass="11771">MLFAVIIVSGIYAAIAAIYCASFFTAVLEKKRYKLQHLLHLMLWFSAAFVLGISYAGTSIYWMIYLVISIFLASVLYALSYVRGKETVSLTVMDTLKMKSPQADV</sequence>
<dbReference type="EMBL" id="JNVC02000005">
    <property type="protein sequence ID" value="KEZ52020.1"/>
    <property type="molecule type" value="Genomic_DNA"/>
</dbReference>
<keyword evidence="1" id="KW-0472">Membrane</keyword>
<dbReference type="AlphaFoldDB" id="A0A084GXF8"/>
<gene>
    <name evidence="2" type="ORF">GS18_0213070</name>
</gene>
<dbReference type="OrthoDB" id="9944457at2"/>
<organism evidence="2 3">
    <name type="scientific">Metabacillus indicus</name>
    <name type="common">Bacillus indicus</name>
    <dbReference type="NCBI Taxonomy" id="246786"/>
    <lineage>
        <taxon>Bacteria</taxon>
        <taxon>Bacillati</taxon>
        <taxon>Bacillota</taxon>
        <taxon>Bacilli</taxon>
        <taxon>Bacillales</taxon>
        <taxon>Bacillaceae</taxon>
        <taxon>Metabacillus</taxon>
    </lineage>
</organism>
<evidence type="ECO:0000313" key="3">
    <source>
        <dbReference type="Proteomes" id="UP000028549"/>
    </source>
</evidence>
<keyword evidence="3" id="KW-1185">Reference proteome</keyword>
<feature type="transmembrane region" description="Helical" evidence="1">
    <location>
        <begin position="62"/>
        <end position="82"/>
    </location>
</feature>
<reference evidence="2 3" key="1">
    <citation type="journal article" date="2005" name="Int. J. Syst. Evol. Microbiol.">
        <title>Bacillus cibi sp. nov., isolated from jeotgal, a traditional Korean fermented seafood.</title>
        <authorList>
            <person name="Yoon J.H."/>
            <person name="Lee C.H."/>
            <person name="Oh T.K."/>
        </authorList>
    </citation>
    <scope>NUCLEOTIDE SEQUENCE [LARGE SCALE GENOMIC DNA]</scope>
    <source>
        <strain evidence="2 3">DSM 16189</strain>
    </source>
</reference>
<dbReference type="RefSeq" id="WP_029566887.1">
    <property type="nucleotide sequence ID" value="NZ_JNVC02000005.1"/>
</dbReference>